<evidence type="ECO:0000256" key="3">
    <source>
        <dbReference type="ARBA" id="ARBA00012891"/>
    </source>
</evidence>
<dbReference type="InterPro" id="IPR034144">
    <property type="entry name" value="TOPRIM_TopoIII"/>
</dbReference>
<dbReference type="STRING" id="168384.SAMN05660368_00384"/>
<keyword evidence="15" id="KW-1185">Reference proteome</keyword>
<dbReference type="InterPro" id="IPR013824">
    <property type="entry name" value="Topo_IA_cen_sub1"/>
</dbReference>
<dbReference type="PROSITE" id="PS52039">
    <property type="entry name" value="TOPO_IA_2"/>
    <property type="match status" value="1"/>
</dbReference>
<dbReference type="InterPro" id="IPR003601">
    <property type="entry name" value="Topo_IA_2"/>
</dbReference>
<dbReference type="SMART" id="SM00436">
    <property type="entry name" value="TOP1Bc"/>
    <property type="match status" value="1"/>
</dbReference>
<dbReference type="GO" id="GO:0003677">
    <property type="term" value="F:DNA binding"/>
    <property type="evidence" value="ECO:0007669"/>
    <property type="project" value="UniProtKB-KW"/>
</dbReference>
<dbReference type="AlphaFoldDB" id="C6LEF3"/>
<evidence type="ECO:0000256" key="4">
    <source>
        <dbReference type="ARBA" id="ARBA00023029"/>
    </source>
</evidence>
<dbReference type="GO" id="GO:0006265">
    <property type="term" value="P:DNA topological change"/>
    <property type="evidence" value="ECO:0007669"/>
    <property type="project" value="InterPro"/>
</dbReference>
<name>C6LEF3_9FIRM</name>
<dbReference type="GO" id="GO:0006310">
    <property type="term" value="P:DNA recombination"/>
    <property type="evidence" value="ECO:0007669"/>
    <property type="project" value="TreeGrafter"/>
</dbReference>
<dbReference type="InterPro" id="IPR023406">
    <property type="entry name" value="Topo_IA_AS"/>
</dbReference>
<comment type="catalytic activity">
    <reaction evidence="1">
        <text>ATP-independent breakage of single-stranded DNA, followed by passage and rejoining.</text>
        <dbReference type="EC" id="5.6.2.1"/>
    </reaction>
</comment>
<dbReference type="OrthoDB" id="9803554at2"/>
<dbReference type="Gene3D" id="2.70.20.10">
    <property type="entry name" value="Topoisomerase I, domain 3"/>
    <property type="match status" value="1"/>
</dbReference>
<dbReference type="Pfam" id="PF01751">
    <property type="entry name" value="Toprim"/>
    <property type="match status" value="1"/>
</dbReference>
<dbReference type="PROSITE" id="PS00396">
    <property type="entry name" value="TOPO_IA_1"/>
    <property type="match status" value="1"/>
</dbReference>
<feature type="compositionally biased region" description="Low complexity" evidence="11">
    <location>
        <begin position="663"/>
        <end position="682"/>
    </location>
</feature>
<dbReference type="Proteomes" id="UP000005561">
    <property type="component" value="Unassembled WGS sequence"/>
</dbReference>
<dbReference type="InterPro" id="IPR003602">
    <property type="entry name" value="Topo_IA_DNA-bd_dom"/>
</dbReference>
<dbReference type="GO" id="GO:0006281">
    <property type="term" value="P:DNA repair"/>
    <property type="evidence" value="ECO:0007669"/>
    <property type="project" value="TreeGrafter"/>
</dbReference>
<evidence type="ECO:0000313" key="15">
    <source>
        <dbReference type="Proteomes" id="UP000005561"/>
    </source>
</evidence>
<dbReference type="Gene3D" id="1.10.460.10">
    <property type="entry name" value="Topoisomerase I, domain 2"/>
    <property type="match status" value="1"/>
</dbReference>
<evidence type="ECO:0000256" key="2">
    <source>
        <dbReference type="ARBA" id="ARBA00009446"/>
    </source>
</evidence>
<dbReference type="GO" id="GO:0003917">
    <property type="term" value="F:DNA topoisomerase type I (single strand cut, ATP-independent) activity"/>
    <property type="evidence" value="ECO:0007669"/>
    <property type="project" value="UniProtKB-EC"/>
</dbReference>
<dbReference type="PANTHER" id="PTHR11390">
    <property type="entry name" value="PROKARYOTIC DNA TOPOISOMERASE"/>
    <property type="match status" value="1"/>
</dbReference>
<keyword evidence="5" id="KW-0238">DNA-binding</keyword>
<feature type="region of interest" description="Disordered" evidence="11">
    <location>
        <begin position="659"/>
        <end position="682"/>
    </location>
</feature>
<dbReference type="EC" id="5.6.2.1" evidence="3"/>
<reference evidence="14" key="1">
    <citation type="submission" date="2009-07" db="EMBL/GenBank/DDBJ databases">
        <authorList>
            <person name="Weinstock G."/>
            <person name="Sodergren E."/>
            <person name="Clifton S."/>
            <person name="Fulton L."/>
            <person name="Fulton B."/>
            <person name="Courtney L."/>
            <person name="Fronick C."/>
            <person name="Harrison M."/>
            <person name="Strong C."/>
            <person name="Farmer C."/>
            <person name="Delahaunty K."/>
            <person name="Markovic C."/>
            <person name="Hall O."/>
            <person name="Minx P."/>
            <person name="Tomlinson C."/>
            <person name="Mitreva M."/>
            <person name="Nelson J."/>
            <person name="Hou S."/>
            <person name="Wollam A."/>
            <person name="Pepin K.H."/>
            <person name="Johnson M."/>
            <person name="Bhonagiri V."/>
            <person name="Nash W.E."/>
            <person name="Warren W."/>
            <person name="Chinwalla A."/>
            <person name="Mardis E.R."/>
            <person name="Wilson R.K."/>
        </authorList>
    </citation>
    <scope>NUCLEOTIDE SEQUENCE [LARGE SCALE GENOMIC DNA]</scope>
    <source>
        <strain evidence="14">DSM 14469</strain>
    </source>
</reference>
<keyword evidence="6" id="KW-0413">Isomerase</keyword>
<comment type="similarity">
    <text evidence="2">Belongs to the type IA topoisomerase family.</text>
</comment>
<evidence type="ECO:0000256" key="1">
    <source>
        <dbReference type="ARBA" id="ARBA00000213"/>
    </source>
</evidence>
<accession>C6LEF3</accession>
<evidence type="ECO:0000259" key="12">
    <source>
        <dbReference type="PROSITE" id="PS50880"/>
    </source>
</evidence>
<evidence type="ECO:0000256" key="6">
    <source>
        <dbReference type="ARBA" id="ARBA00023235"/>
    </source>
</evidence>
<sequence>MAKALFIAEKPSVAQEFAKALKINTSRRDGYLEGDNAVITWCVGHLVTMSYPEAYDEKYKKWSLATLPFLPEKFLYEVIPGVEKQFKIVSGLLNREDVDTIYVCTDSGREGEYIYRLVEQQAGVKKETKKRRRVWIDSQTEEEILRGIKEAKDLSEYDHLADAAYLRAKEDYLMGINFSRLLTLKYGNAISNYQGTRYTVISVGRVMTCVLGMVVRREREIREFVKTPFYRVVSTYAYGGGGFEGEFRAVEGSKYANSPKLYKENGFKEKKDAQELIDALGAVQPIEAVTDSIERKKENKNPPLLFNLAELQNECSRLFKISPDETLRTVQELYEKKLVTYPRTDARVLSTAVAKEISKNLRGLCAYPAAGNFAQEVLEAGSYKSIARTRYVNDKQITDHYAIIPTGQGLGALQRLPAQSSKVYELIVRRFLSIFYPAAVYRKINLVTVIGGEKFFSSFKVLEEPGYLKVAGVRQNKEEQIDTGLLSALQSVKKGTVLPVEKLEIKEGETSPPKRYNSGSMILAMENAGQLIEDEELREQIKGSGIGTSATRAEILKKLIANKYIALNKKTQILTPTLLGEMIFDVVNRSIRSLLNPELTASWEKGLTYVAEGTITPEEYMTKLNNFVRSRTENVLNANIHYELRSVFDAAAKFYDAKGRTGSGQQKSGGKKNGNSKNQQPV</sequence>
<evidence type="ECO:0000256" key="11">
    <source>
        <dbReference type="SAM" id="MobiDB-lite"/>
    </source>
</evidence>
<evidence type="ECO:0000256" key="8">
    <source>
        <dbReference type="ARBA" id="ARBA00031985"/>
    </source>
</evidence>
<dbReference type="InterPro" id="IPR000380">
    <property type="entry name" value="Topo_IA"/>
</dbReference>
<dbReference type="SMART" id="SM00493">
    <property type="entry name" value="TOPRIM"/>
    <property type="match status" value="1"/>
</dbReference>
<dbReference type="Pfam" id="PF01131">
    <property type="entry name" value="Topoisom_bac"/>
    <property type="match status" value="1"/>
</dbReference>
<evidence type="ECO:0000256" key="9">
    <source>
        <dbReference type="ARBA" id="ARBA00032235"/>
    </source>
</evidence>
<feature type="domain" description="Topo IA-type catalytic" evidence="13">
    <location>
        <begin position="157"/>
        <end position="632"/>
    </location>
</feature>
<evidence type="ECO:0000256" key="7">
    <source>
        <dbReference type="ARBA" id="ARBA00030003"/>
    </source>
</evidence>
<comment type="caution">
    <text evidence="14">The sequence shown here is derived from an EMBL/GenBank/DDBJ whole genome shotgun (WGS) entry which is preliminary data.</text>
</comment>
<dbReference type="PANTHER" id="PTHR11390:SF21">
    <property type="entry name" value="DNA TOPOISOMERASE 3-ALPHA"/>
    <property type="match status" value="1"/>
</dbReference>
<dbReference type="GO" id="GO:0043597">
    <property type="term" value="C:cytoplasmic replication fork"/>
    <property type="evidence" value="ECO:0007669"/>
    <property type="project" value="TreeGrafter"/>
</dbReference>
<evidence type="ECO:0000259" key="13">
    <source>
        <dbReference type="PROSITE" id="PS52039"/>
    </source>
</evidence>
<dbReference type="CDD" id="cd03362">
    <property type="entry name" value="TOPRIM_TopoIA_TopoIII"/>
    <property type="match status" value="1"/>
</dbReference>
<organism evidence="14 15">
    <name type="scientific">Marvinbryantia formatexigens DSM 14469</name>
    <dbReference type="NCBI Taxonomy" id="478749"/>
    <lineage>
        <taxon>Bacteria</taxon>
        <taxon>Bacillati</taxon>
        <taxon>Bacillota</taxon>
        <taxon>Clostridia</taxon>
        <taxon>Lachnospirales</taxon>
        <taxon>Lachnospiraceae</taxon>
        <taxon>Marvinbryantia</taxon>
    </lineage>
</organism>
<protein>
    <recommendedName>
        <fullName evidence="3">DNA topoisomerase</fullName>
        <ecNumber evidence="3">5.6.2.1</ecNumber>
    </recommendedName>
    <alternativeName>
        <fullName evidence="10">Omega-protein</fullName>
    </alternativeName>
    <alternativeName>
        <fullName evidence="9">Relaxing enzyme</fullName>
    </alternativeName>
    <alternativeName>
        <fullName evidence="7">Swivelase</fullName>
    </alternativeName>
    <alternativeName>
        <fullName evidence="8">Untwisting enzyme</fullName>
    </alternativeName>
</protein>
<evidence type="ECO:0000256" key="5">
    <source>
        <dbReference type="ARBA" id="ARBA00023125"/>
    </source>
</evidence>
<gene>
    <name evidence="14" type="ORF">BRYFOR_07002</name>
</gene>
<dbReference type="RefSeq" id="WP_006861796.1">
    <property type="nucleotide sequence ID" value="NZ_ACCL02000008.1"/>
</dbReference>
<dbReference type="SUPFAM" id="SSF56712">
    <property type="entry name" value="Prokaryotic type I DNA topoisomerase"/>
    <property type="match status" value="1"/>
</dbReference>
<dbReference type="eggNOG" id="COG0550">
    <property type="taxonomic scope" value="Bacteria"/>
</dbReference>
<dbReference type="SMART" id="SM00437">
    <property type="entry name" value="TOP1Ac"/>
    <property type="match status" value="1"/>
</dbReference>
<evidence type="ECO:0000313" key="14">
    <source>
        <dbReference type="EMBL" id="EET60936.1"/>
    </source>
</evidence>
<dbReference type="Gene3D" id="1.10.290.10">
    <property type="entry name" value="Topoisomerase I, domain 4"/>
    <property type="match status" value="1"/>
</dbReference>
<dbReference type="InterPro" id="IPR023405">
    <property type="entry name" value="Topo_IA_core_domain"/>
</dbReference>
<dbReference type="InterPro" id="IPR013825">
    <property type="entry name" value="Topo_IA_cen_sub2"/>
</dbReference>
<dbReference type="Gene3D" id="3.40.50.140">
    <property type="match status" value="1"/>
</dbReference>
<dbReference type="InterPro" id="IPR013826">
    <property type="entry name" value="Topo_IA_cen_sub3"/>
</dbReference>
<proteinExistence type="inferred from homology"/>
<dbReference type="EMBL" id="ACCL02000008">
    <property type="protein sequence ID" value="EET60936.1"/>
    <property type="molecule type" value="Genomic_DNA"/>
</dbReference>
<keyword evidence="4" id="KW-0799">Topoisomerase</keyword>
<feature type="domain" description="Toprim" evidence="12">
    <location>
        <begin position="3"/>
        <end position="139"/>
    </location>
</feature>
<dbReference type="InterPro" id="IPR013497">
    <property type="entry name" value="Topo_IA_cen"/>
</dbReference>
<dbReference type="PROSITE" id="PS50880">
    <property type="entry name" value="TOPRIM"/>
    <property type="match status" value="1"/>
</dbReference>
<evidence type="ECO:0000256" key="10">
    <source>
        <dbReference type="ARBA" id="ARBA00032877"/>
    </source>
</evidence>
<dbReference type="InterPro" id="IPR006171">
    <property type="entry name" value="TOPRIM_dom"/>
</dbReference>
<dbReference type="CDD" id="cd00186">
    <property type="entry name" value="TOP1Ac"/>
    <property type="match status" value="1"/>
</dbReference>
<dbReference type="PRINTS" id="PR00417">
    <property type="entry name" value="PRTPISMRASEI"/>
</dbReference>